<sequence>MEKTIAPSITAPGPPIEQPLPPSKTRHLSLSLKPVVKATQATPTSSSLQPGAKQQKPITSFFSAPHPIHPQSTDGSGHLMILSRPPLAVVRGNNSSTSSINSKNPPSTSTTRVLPAAS</sequence>
<name>A0AAD5SV29_9FUNG</name>
<gene>
    <name evidence="2" type="ORF">HK100_002915</name>
</gene>
<comment type="caution">
    <text evidence="2">The sequence shown here is derived from an EMBL/GenBank/DDBJ whole genome shotgun (WGS) entry which is preliminary data.</text>
</comment>
<dbReference type="AlphaFoldDB" id="A0AAD5SV29"/>
<dbReference type="EMBL" id="JADGJH010001695">
    <property type="protein sequence ID" value="KAJ3110772.1"/>
    <property type="molecule type" value="Genomic_DNA"/>
</dbReference>
<feature type="region of interest" description="Disordered" evidence="1">
    <location>
        <begin position="1"/>
        <end position="118"/>
    </location>
</feature>
<evidence type="ECO:0000313" key="2">
    <source>
        <dbReference type="EMBL" id="KAJ3110772.1"/>
    </source>
</evidence>
<accession>A0AAD5SV29</accession>
<dbReference type="Proteomes" id="UP001211907">
    <property type="component" value="Unassembled WGS sequence"/>
</dbReference>
<feature type="compositionally biased region" description="Polar residues" evidence="1">
    <location>
        <begin position="39"/>
        <end position="49"/>
    </location>
</feature>
<proteinExistence type="predicted"/>
<protein>
    <submittedName>
        <fullName evidence="2">Uncharacterized protein</fullName>
    </submittedName>
</protein>
<evidence type="ECO:0000256" key="1">
    <source>
        <dbReference type="SAM" id="MobiDB-lite"/>
    </source>
</evidence>
<reference evidence="2" key="1">
    <citation type="submission" date="2020-05" db="EMBL/GenBank/DDBJ databases">
        <title>Phylogenomic resolution of chytrid fungi.</title>
        <authorList>
            <person name="Stajich J.E."/>
            <person name="Amses K."/>
            <person name="Simmons R."/>
            <person name="Seto K."/>
            <person name="Myers J."/>
            <person name="Bonds A."/>
            <person name="Quandt C.A."/>
            <person name="Barry K."/>
            <person name="Liu P."/>
            <person name="Grigoriev I."/>
            <person name="Longcore J.E."/>
            <person name="James T.Y."/>
        </authorList>
    </citation>
    <scope>NUCLEOTIDE SEQUENCE</scope>
    <source>
        <strain evidence="2">JEL0513</strain>
    </source>
</reference>
<feature type="non-terminal residue" evidence="2">
    <location>
        <position position="118"/>
    </location>
</feature>
<feature type="compositionally biased region" description="Low complexity" evidence="1">
    <location>
        <begin position="93"/>
        <end position="111"/>
    </location>
</feature>
<evidence type="ECO:0000313" key="3">
    <source>
        <dbReference type="Proteomes" id="UP001211907"/>
    </source>
</evidence>
<organism evidence="2 3">
    <name type="scientific">Physocladia obscura</name>
    <dbReference type="NCBI Taxonomy" id="109957"/>
    <lineage>
        <taxon>Eukaryota</taxon>
        <taxon>Fungi</taxon>
        <taxon>Fungi incertae sedis</taxon>
        <taxon>Chytridiomycota</taxon>
        <taxon>Chytridiomycota incertae sedis</taxon>
        <taxon>Chytridiomycetes</taxon>
        <taxon>Chytridiales</taxon>
        <taxon>Chytriomycetaceae</taxon>
        <taxon>Physocladia</taxon>
    </lineage>
</organism>
<feature type="compositionally biased region" description="Pro residues" evidence="1">
    <location>
        <begin position="12"/>
        <end position="22"/>
    </location>
</feature>
<keyword evidence="3" id="KW-1185">Reference proteome</keyword>